<evidence type="ECO:0000256" key="1">
    <source>
        <dbReference type="SAM" id="MobiDB-lite"/>
    </source>
</evidence>
<accession>A0ABT5YZD9</accession>
<proteinExistence type="predicted"/>
<organism evidence="2 3">
    <name type="scientific">Streptantibioticus ferralitis</name>
    <dbReference type="NCBI Taxonomy" id="236510"/>
    <lineage>
        <taxon>Bacteria</taxon>
        <taxon>Bacillati</taxon>
        <taxon>Actinomycetota</taxon>
        <taxon>Actinomycetes</taxon>
        <taxon>Kitasatosporales</taxon>
        <taxon>Streptomycetaceae</taxon>
        <taxon>Streptantibioticus</taxon>
    </lineage>
</organism>
<dbReference type="Proteomes" id="UP001220022">
    <property type="component" value="Unassembled WGS sequence"/>
</dbReference>
<dbReference type="RefSeq" id="WP_275814143.1">
    <property type="nucleotide sequence ID" value="NZ_BAAANM010000003.1"/>
</dbReference>
<feature type="region of interest" description="Disordered" evidence="1">
    <location>
        <begin position="1"/>
        <end position="29"/>
    </location>
</feature>
<protein>
    <submittedName>
        <fullName evidence="2">DUF3761 domain-containing protein</fullName>
    </submittedName>
</protein>
<evidence type="ECO:0000313" key="2">
    <source>
        <dbReference type="EMBL" id="MDF2256971.1"/>
    </source>
</evidence>
<name>A0ABT5YZD9_9ACTN</name>
<comment type="caution">
    <text evidence="2">The sequence shown here is derived from an EMBL/GenBank/DDBJ whole genome shotgun (WGS) entry which is preliminary data.</text>
</comment>
<dbReference type="EMBL" id="JARHTQ010000008">
    <property type="protein sequence ID" value="MDF2256971.1"/>
    <property type="molecule type" value="Genomic_DNA"/>
</dbReference>
<keyword evidence="3" id="KW-1185">Reference proteome</keyword>
<reference evidence="2 3" key="1">
    <citation type="submission" date="2023-03" db="EMBL/GenBank/DDBJ databases">
        <title>Draft genome sequence of type strain Streptomyces ferralitis JCM 14344.</title>
        <authorList>
            <person name="Klaysubun C."/>
            <person name="Duangmal K."/>
        </authorList>
    </citation>
    <scope>NUCLEOTIDE SEQUENCE [LARGE SCALE GENOMIC DNA]</scope>
    <source>
        <strain evidence="2 3">JCM 14344</strain>
    </source>
</reference>
<dbReference type="InterPro" id="IPR022236">
    <property type="entry name" value="DUF3761"/>
</dbReference>
<evidence type="ECO:0000313" key="3">
    <source>
        <dbReference type="Proteomes" id="UP001220022"/>
    </source>
</evidence>
<sequence>MSRTSLPSESVPRPVAISTAVPGGARHRARKVKRATAALLVATALLVPAGEAHAATARPAARCAHHTTGVCAPWARHPRGATAQCKDGTFSYSAHFSGTCSHHRGVRYWFK</sequence>
<gene>
    <name evidence="2" type="ORF">P2L57_14930</name>
</gene>
<dbReference type="Pfam" id="PF12587">
    <property type="entry name" value="DUF3761"/>
    <property type="match status" value="1"/>
</dbReference>